<evidence type="ECO:0000313" key="2">
    <source>
        <dbReference type="Proteomes" id="UP000019384"/>
    </source>
</evidence>
<dbReference type="GeneID" id="34523144"/>
<evidence type="ECO:0008006" key="3">
    <source>
        <dbReference type="Google" id="ProtNLM"/>
    </source>
</evidence>
<name>W6MTJ0_9ASCO</name>
<reference evidence="1" key="2">
    <citation type="submission" date="2014-02" db="EMBL/GenBank/DDBJ databases">
        <title>Complete DNA sequence of /Kuraishia capsulata/ illustrates novel genomic features among budding yeasts (/Saccharomycotina/).</title>
        <authorList>
            <person name="Morales L."/>
            <person name="Noel B."/>
            <person name="Porcel B."/>
            <person name="Marcet-Houben M."/>
            <person name="Hullo M-F."/>
            <person name="Sacerdot C."/>
            <person name="Tekaia F."/>
            <person name="Leh-Louis V."/>
            <person name="Despons L."/>
            <person name="Khanna V."/>
            <person name="Aury J-M."/>
            <person name="Barbe V."/>
            <person name="Couloux A."/>
            <person name="Labadie K."/>
            <person name="Pelletier E."/>
            <person name="Souciet J-L."/>
            <person name="Boekhout T."/>
            <person name="Gabaldon T."/>
            <person name="Wincker P."/>
            <person name="Dujon B."/>
        </authorList>
    </citation>
    <scope>NUCLEOTIDE SEQUENCE</scope>
    <source>
        <strain evidence="1">CBS 1993</strain>
    </source>
</reference>
<proteinExistence type="predicted"/>
<accession>W6MTJ0</accession>
<dbReference type="PANTHER" id="PTHR36419">
    <property type="entry name" value="ARRESTIN FAMILY PROTEIN 1"/>
    <property type="match status" value="1"/>
</dbReference>
<dbReference type="RefSeq" id="XP_022461756.1">
    <property type="nucleotide sequence ID" value="XM_022602252.1"/>
</dbReference>
<organism evidence="1 2">
    <name type="scientific">Kuraishia capsulata CBS 1993</name>
    <dbReference type="NCBI Taxonomy" id="1382522"/>
    <lineage>
        <taxon>Eukaryota</taxon>
        <taxon>Fungi</taxon>
        <taxon>Dikarya</taxon>
        <taxon>Ascomycota</taxon>
        <taxon>Saccharomycotina</taxon>
        <taxon>Pichiomycetes</taxon>
        <taxon>Pichiales</taxon>
        <taxon>Pichiaceae</taxon>
        <taxon>Kuraishia</taxon>
    </lineage>
</organism>
<dbReference type="GO" id="GO:0000917">
    <property type="term" value="P:division septum assembly"/>
    <property type="evidence" value="ECO:0007669"/>
    <property type="project" value="TreeGrafter"/>
</dbReference>
<dbReference type="InterPro" id="IPR053060">
    <property type="entry name" value="Cytokinesis_Signaling_Reg"/>
</dbReference>
<keyword evidence="2" id="KW-1185">Reference proteome</keyword>
<gene>
    <name evidence="1" type="ORF">KUCA_T00005766001</name>
</gene>
<protein>
    <recommendedName>
        <fullName evidence="3">Arrestin C-terminal-like domain-containing protein</fullName>
    </recommendedName>
</protein>
<dbReference type="GO" id="GO:0000935">
    <property type="term" value="C:division septum"/>
    <property type="evidence" value="ECO:0007669"/>
    <property type="project" value="TreeGrafter"/>
</dbReference>
<sequence>MKISTQDPLIVYLKPNLGGHVLGLPGLVDTKPRIEGVLRIQARNSVKPFSIERVETKFTAFQSALVGADRLLGSKEVTEKQILGSEDVIFDQADSPDSFYTEIKFTLLLPEKLYPTLHLVKKSKHTTVLKSHSFLEFKVFFHYKGLESLSVIRRYPIPITLFDSWLTLHEKEKISVNQDFQDGELALRLDGPYSYVGPGDSLPLVLSLAPINLTRLETDIHVKTIEAKIVEKVTFPLSGIPPVVTVITEAVSYPDTVVPVSGRSFELNVAIPSYFDKVSADPGESLDVKVRVDTILEKHDSVDLTPRATFSPSLSHTSASLFGISHSLTLTLQLDKRRRLVVDCGTVTVGQFSRDELAKSGKRTVEDLRYAKKYLAHLNSCARAEVLLENSPNPISPTSILS</sequence>
<reference evidence="1" key="1">
    <citation type="submission" date="2013-12" db="EMBL/GenBank/DDBJ databases">
        <authorList>
            <person name="Genoscope - CEA"/>
        </authorList>
    </citation>
    <scope>NUCLEOTIDE SEQUENCE</scope>
    <source>
        <strain evidence="1">CBS 1993</strain>
    </source>
</reference>
<evidence type="ECO:0000313" key="1">
    <source>
        <dbReference type="EMBL" id="CDK29773.1"/>
    </source>
</evidence>
<dbReference type="AlphaFoldDB" id="W6MTJ0"/>
<dbReference type="PANTHER" id="PTHR36419:SF1">
    <property type="entry name" value="RHO1 GEF LOCALIZING PROTEIN 1"/>
    <property type="match status" value="1"/>
</dbReference>
<dbReference type="EMBL" id="HG793131">
    <property type="protein sequence ID" value="CDK29773.1"/>
    <property type="molecule type" value="Genomic_DNA"/>
</dbReference>
<dbReference type="HOGENOM" id="CLU_685232_0_0_1"/>
<dbReference type="Proteomes" id="UP000019384">
    <property type="component" value="Unassembled WGS sequence"/>
</dbReference>